<sequence>MREKGCLDIHDKESFDRIFTTCVVGGSSQGNLTLAKCLEEEGSRCTAHFSSFDKRKQEYLKEISEIEDSIKEIEEQKEFFKESTESQVEQKVTPPSALRGFAVLE</sequence>
<dbReference type="AlphaFoldDB" id="A0A0G4HCC7"/>
<evidence type="ECO:0000313" key="2">
    <source>
        <dbReference type="EMBL" id="CEM41469.1"/>
    </source>
</evidence>
<proteinExistence type="predicted"/>
<reference evidence="2" key="1">
    <citation type="submission" date="2014-11" db="EMBL/GenBank/DDBJ databases">
        <authorList>
            <person name="Otto D Thomas"/>
            <person name="Naeem Raeece"/>
        </authorList>
    </citation>
    <scope>NUCLEOTIDE SEQUENCE</scope>
</reference>
<keyword evidence="1" id="KW-0175">Coiled coil</keyword>
<organism evidence="2">
    <name type="scientific">Chromera velia CCMP2878</name>
    <dbReference type="NCBI Taxonomy" id="1169474"/>
    <lineage>
        <taxon>Eukaryota</taxon>
        <taxon>Sar</taxon>
        <taxon>Alveolata</taxon>
        <taxon>Colpodellida</taxon>
        <taxon>Chromeraceae</taxon>
        <taxon>Chromera</taxon>
    </lineage>
</organism>
<protein>
    <submittedName>
        <fullName evidence="2">Uncharacterized protein</fullName>
    </submittedName>
</protein>
<accession>A0A0G4HCC7</accession>
<name>A0A0G4HCC7_9ALVE</name>
<feature type="coiled-coil region" evidence="1">
    <location>
        <begin position="56"/>
        <end position="83"/>
    </location>
</feature>
<gene>
    <name evidence="2" type="ORF">Cvel_26040</name>
</gene>
<evidence type="ECO:0000256" key="1">
    <source>
        <dbReference type="SAM" id="Coils"/>
    </source>
</evidence>
<dbReference type="EMBL" id="CDMZ01002240">
    <property type="protein sequence ID" value="CEM41469.1"/>
    <property type="molecule type" value="Genomic_DNA"/>
</dbReference>
<dbReference type="VEuPathDB" id="CryptoDB:Cvel_26040"/>